<organism evidence="2 3">
    <name type="scientific">Pleurodeles waltl</name>
    <name type="common">Iberian ribbed newt</name>
    <dbReference type="NCBI Taxonomy" id="8319"/>
    <lineage>
        <taxon>Eukaryota</taxon>
        <taxon>Metazoa</taxon>
        <taxon>Chordata</taxon>
        <taxon>Craniata</taxon>
        <taxon>Vertebrata</taxon>
        <taxon>Euteleostomi</taxon>
        <taxon>Amphibia</taxon>
        <taxon>Batrachia</taxon>
        <taxon>Caudata</taxon>
        <taxon>Salamandroidea</taxon>
        <taxon>Salamandridae</taxon>
        <taxon>Pleurodelinae</taxon>
        <taxon>Pleurodeles</taxon>
    </lineage>
</organism>
<feature type="compositionally biased region" description="Basic residues" evidence="1">
    <location>
        <begin position="33"/>
        <end position="42"/>
    </location>
</feature>
<sequence>MRSCVLSKKRQNKGIDYETCFISDRDCHTNNKGGKKKRKTNHMNKEPLPSNLMEDQSTIKKIGGQSASNKSGVHCSTKNTGVLRGTYGLGDPSSTQQIGTLEFGDQGDDKDMYDEYVLDLDQGDPDTDELFND</sequence>
<evidence type="ECO:0000256" key="1">
    <source>
        <dbReference type="SAM" id="MobiDB-lite"/>
    </source>
</evidence>
<accession>A0AAV7TRK4</accession>
<keyword evidence="3" id="KW-1185">Reference proteome</keyword>
<evidence type="ECO:0000313" key="3">
    <source>
        <dbReference type="Proteomes" id="UP001066276"/>
    </source>
</evidence>
<dbReference type="AlphaFoldDB" id="A0AAV7TRK4"/>
<dbReference type="Proteomes" id="UP001066276">
    <property type="component" value="Chromosome 3_2"/>
</dbReference>
<dbReference type="EMBL" id="JANPWB010000006">
    <property type="protein sequence ID" value="KAJ1178856.1"/>
    <property type="molecule type" value="Genomic_DNA"/>
</dbReference>
<comment type="caution">
    <text evidence="2">The sequence shown here is derived from an EMBL/GenBank/DDBJ whole genome shotgun (WGS) entry which is preliminary data.</text>
</comment>
<proteinExistence type="predicted"/>
<reference evidence="2" key="1">
    <citation type="journal article" date="2022" name="bioRxiv">
        <title>Sequencing and chromosome-scale assembly of the giantPleurodeles waltlgenome.</title>
        <authorList>
            <person name="Brown T."/>
            <person name="Elewa A."/>
            <person name="Iarovenko S."/>
            <person name="Subramanian E."/>
            <person name="Araus A.J."/>
            <person name="Petzold A."/>
            <person name="Susuki M."/>
            <person name="Suzuki K.-i.T."/>
            <person name="Hayashi T."/>
            <person name="Toyoda A."/>
            <person name="Oliveira C."/>
            <person name="Osipova E."/>
            <person name="Leigh N.D."/>
            <person name="Simon A."/>
            <person name="Yun M.H."/>
        </authorList>
    </citation>
    <scope>NUCLEOTIDE SEQUENCE</scope>
    <source>
        <strain evidence="2">20211129_DDA</strain>
        <tissue evidence="2">Liver</tissue>
    </source>
</reference>
<feature type="region of interest" description="Disordered" evidence="1">
    <location>
        <begin position="27"/>
        <end position="53"/>
    </location>
</feature>
<evidence type="ECO:0000313" key="2">
    <source>
        <dbReference type="EMBL" id="KAJ1178856.1"/>
    </source>
</evidence>
<protein>
    <submittedName>
        <fullName evidence="2">Uncharacterized protein</fullName>
    </submittedName>
</protein>
<name>A0AAV7TRK4_PLEWA</name>
<feature type="region of interest" description="Disordered" evidence="1">
    <location>
        <begin position="86"/>
        <end position="112"/>
    </location>
</feature>
<gene>
    <name evidence="2" type="ORF">NDU88_004098</name>
</gene>